<keyword evidence="2" id="KW-1185">Reference proteome</keyword>
<name>A0A429GMA1_9CREN</name>
<gene>
    <name evidence="1" type="ORF">D6D85_07135</name>
</gene>
<evidence type="ECO:0000313" key="2">
    <source>
        <dbReference type="Proteomes" id="UP000277582"/>
    </source>
</evidence>
<organism evidence="1 2">
    <name type="scientific">Candidatus Methanodesulfokora washburnensis</name>
    <dbReference type="NCBI Taxonomy" id="2478471"/>
    <lineage>
        <taxon>Archaea</taxon>
        <taxon>Thermoproteota</taxon>
        <taxon>Candidatus Korarchaeia</taxon>
        <taxon>Candidatus Korarchaeia incertae sedis</taxon>
        <taxon>Candidatus Methanodesulfokora</taxon>
    </lineage>
</organism>
<reference evidence="1 2" key="1">
    <citation type="submission" date="2018-10" db="EMBL/GenBank/DDBJ databases">
        <title>Co-occurring genomic capacity for anaerobic methane metabolism and dissimilatory sulfite reduction discovered in the Korarchaeota.</title>
        <authorList>
            <person name="Mckay L.J."/>
            <person name="Dlakic M."/>
            <person name="Fields M.W."/>
            <person name="Delmont T.O."/>
            <person name="Eren A.M."/>
            <person name="Jay Z.J."/>
            <person name="Klingelsmith K.B."/>
            <person name="Rusch D.B."/>
            <person name="Inskeep W.P."/>
        </authorList>
    </citation>
    <scope>NUCLEOTIDE SEQUENCE [LARGE SCALE GENOMIC DNA]</scope>
    <source>
        <strain evidence="1 2">MDKW</strain>
    </source>
</reference>
<comment type="caution">
    <text evidence="1">The sequence shown here is derived from an EMBL/GenBank/DDBJ whole genome shotgun (WGS) entry which is preliminary data.</text>
</comment>
<dbReference type="EMBL" id="RCOS01000081">
    <property type="protein sequence ID" value="RSN74984.1"/>
    <property type="molecule type" value="Genomic_DNA"/>
</dbReference>
<dbReference type="AlphaFoldDB" id="A0A429GMA1"/>
<dbReference type="Proteomes" id="UP000277582">
    <property type="component" value="Unassembled WGS sequence"/>
</dbReference>
<evidence type="ECO:0000313" key="1">
    <source>
        <dbReference type="EMBL" id="RSN74984.1"/>
    </source>
</evidence>
<proteinExistence type="predicted"/>
<protein>
    <submittedName>
        <fullName evidence="1">Uncharacterized protein</fullName>
    </submittedName>
</protein>
<sequence>MGFLLIVTGSPHFAGDFISLERISLLRAHNKDKGIPEGFSKAFSLRIFCTQLQFRRAEVKPWDELPISLNTSP</sequence>
<accession>A0A429GMA1</accession>